<dbReference type="Pfam" id="PF03217">
    <property type="entry name" value="SlpA"/>
    <property type="match status" value="2"/>
</dbReference>
<evidence type="ECO:0000313" key="6">
    <source>
        <dbReference type="Proteomes" id="UP000196293"/>
    </source>
</evidence>
<dbReference type="InterPro" id="IPR024968">
    <property type="entry name" value="SlpA_C_lactobacillus"/>
</dbReference>
<feature type="domain" description="S-layer protein C-terminal" evidence="2">
    <location>
        <begin position="206"/>
        <end position="227"/>
    </location>
</feature>
<accession>A0A1Y4UEI0</accession>
<proteinExistence type="predicted"/>
<feature type="chain" id="PRO_5044063496" description="S-layer protein C-terminal domain-containing protein" evidence="1">
    <location>
        <begin position="28"/>
        <end position="451"/>
    </location>
</feature>
<evidence type="ECO:0000313" key="3">
    <source>
        <dbReference type="EMBL" id="OUQ55848.1"/>
    </source>
</evidence>
<dbReference type="EMBL" id="NFLS01000015">
    <property type="protein sequence ID" value="OUQ55848.1"/>
    <property type="molecule type" value="Genomic_DNA"/>
</dbReference>
<evidence type="ECO:0000313" key="4">
    <source>
        <dbReference type="EMBL" id="OUQ75604.1"/>
    </source>
</evidence>
<keyword evidence="6" id="KW-1185">Reference proteome</keyword>
<reference evidence="4" key="2">
    <citation type="journal article" date="2018" name="BMC Genomics">
        <title>Whole genome sequencing and function prediction of 133 gut anaerobes isolated from chicken caecum in pure cultures.</title>
        <authorList>
            <person name="Medvecky M."/>
            <person name="Cejkova D."/>
            <person name="Polansky O."/>
            <person name="Karasova D."/>
            <person name="Kubasova T."/>
            <person name="Cizek A."/>
            <person name="Rychlik I."/>
        </authorList>
    </citation>
    <scope>NUCLEOTIDE SEQUENCE</scope>
    <source>
        <strain evidence="4">An101</strain>
        <strain evidence="3">An115</strain>
    </source>
</reference>
<evidence type="ECO:0000259" key="2">
    <source>
        <dbReference type="Pfam" id="PF03217"/>
    </source>
</evidence>
<reference evidence="5 6" key="1">
    <citation type="submission" date="2017-04" db="EMBL/GenBank/DDBJ databases">
        <title>Function of individual gut microbiota members based on whole genome sequencing of pure cultures obtained from chicken caecum.</title>
        <authorList>
            <person name="Medvecky M."/>
            <person name="Cejkova D."/>
            <person name="Polansky O."/>
            <person name="Karasova D."/>
            <person name="Kubasova T."/>
            <person name="Cizek A."/>
            <person name="Rychlik I."/>
        </authorList>
    </citation>
    <scope>NUCLEOTIDE SEQUENCE [LARGE SCALE GENOMIC DNA]</scope>
    <source>
        <strain evidence="5">An101</strain>
        <strain evidence="6">An115</strain>
    </source>
</reference>
<dbReference type="AlphaFoldDB" id="A0A1Y4UEI0"/>
<name>A0A1Y4UEI0_9LACO</name>
<keyword evidence="1" id="KW-0732">Signal</keyword>
<protein>
    <recommendedName>
        <fullName evidence="2">S-layer protein C-terminal domain-containing protein</fullName>
    </recommendedName>
</protein>
<comment type="caution">
    <text evidence="4">The sequence shown here is derived from an EMBL/GenBank/DDBJ whole genome shotgun (WGS) entry which is preliminary data.</text>
</comment>
<evidence type="ECO:0000313" key="5">
    <source>
        <dbReference type="Proteomes" id="UP000195859"/>
    </source>
</evidence>
<organism evidence="4 5">
    <name type="scientific">Lactobacillus gallinarum</name>
    <dbReference type="NCBI Taxonomy" id="52242"/>
    <lineage>
        <taxon>Bacteria</taxon>
        <taxon>Bacillati</taxon>
        <taxon>Bacillota</taxon>
        <taxon>Bacilli</taxon>
        <taxon>Lactobacillales</taxon>
        <taxon>Lactobacillaceae</taxon>
        <taxon>Lactobacillus</taxon>
    </lineage>
</organism>
<feature type="signal peptide" evidence="1">
    <location>
        <begin position="1"/>
        <end position="27"/>
    </location>
</feature>
<dbReference type="EMBL" id="NFLZ01000016">
    <property type="protein sequence ID" value="OUQ75604.1"/>
    <property type="molecule type" value="Genomic_DNA"/>
</dbReference>
<feature type="domain" description="S-layer protein C-terminal" evidence="2">
    <location>
        <begin position="141"/>
        <end position="183"/>
    </location>
</feature>
<sequence>MKRGNYMRLGKVIIISALLGVSTPFLVKQTPVVQAAQETQNNTFTLEIASYAYRKDGKQVHLDELRDANGEKVALKQNGQVTLIPKGTVLKYYGKPVPLKTYIGTSSQTSNGDIKMYYSIGNGYYINAKNVGLPNGPANLTIDHNSYVYNYKGQRKKAKTIKKNTTLEVPGKFEEINSPKKFYSEYLSSSGIKFVSWQKRHRFWLKYKTIHGKQYYRIGKNRYIKANNVRYLDGKPIYVDEKETTVVLKSSQQIVNRNSNRESGRYYKKGKKLVVDKYISTFRGYPDDFWFKTGVGDSVFYHVKGTKDDWFWGRVSEVDVKRHIEPVNVFNQKNTTVQAKPGITKAAIYNSHGEQEYDDKFLKTTNYNQAGYYPTVVKELKYIYVPSSKKVELFYRIKNNDYMQFFVNKERKGIGSDPRINDFYLKVEDFEYVAGPKLTPVNTPAEAEKDK</sequence>
<dbReference type="Proteomes" id="UP000195859">
    <property type="component" value="Unassembled WGS sequence"/>
</dbReference>
<dbReference type="Proteomes" id="UP000196293">
    <property type="component" value="Unassembled WGS sequence"/>
</dbReference>
<gene>
    <name evidence="4" type="ORF">B5E44_06660</name>
    <name evidence="3" type="ORF">B5E59_06580</name>
</gene>
<evidence type="ECO:0000256" key="1">
    <source>
        <dbReference type="SAM" id="SignalP"/>
    </source>
</evidence>